<name>A0A413S004_9FIRM</name>
<evidence type="ECO:0000313" key="2">
    <source>
        <dbReference type="Proteomes" id="UP000284598"/>
    </source>
</evidence>
<reference evidence="1 2" key="1">
    <citation type="submission" date="2018-08" db="EMBL/GenBank/DDBJ databases">
        <title>A genome reference for cultivated species of the human gut microbiota.</title>
        <authorList>
            <person name="Zou Y."/>
            <person name="Xue W."/>
            <person name="Luo G."/>
        </authorList>
    </citation>
    <scope>NUCLEOTIDE SEQUENCE [LARGE SCALE GENOMIC DNA]</scope>
    <source>
        <strain evidence="1 2">AM43-2</strain>
    </source>
</reference>
<dbReference type="RefSeq" id="WP_118025340.1">
    <property type="nucleotide sequence ID" value="NZ_QSFO01000007.1"/>
</dbReference>
<dbReference type="Proteomes" id="UP000284598">
    <property type="component" value="Unassembled WGS sequence"/>
</dbReference>
<comment type="caution">
    <text evidence="1">The sequence shown here is derived from an EMBL/GenBank/DDBJ whole genome shotgun (WGS) entry which is preliminary data.</text>
</comment>
<organism evidence="1 2">
    <name type="scientific">Eubacterium ventriosum</name>
    <dbReference type="NCBI Taxonomy" id="39496"/>
    <lineage>
        <taxon>Bacteria</taxon>
        <taxon>Bacillati</taxon>
        <taxon>Bacillota</taxon>
        <taxon>Clostridia</taxon>
        <taxon>Eubacteriales</taxon>
        <taxon>Eubacteriaceae</taxon>
        <taxon>Eubacterium</taxon>
    </lineage>
</organism>
<evidence type="ECO:0000313" key="1">
    <source>
        <dbReference type="EMBL" id="RHA54489.1"/>
    </source>
</evidence>
<protein>
    <recommendedName>
        <fullName evidence="3">SprT-like domain-containing protein</fullName>
    </recommendedName>
</protein>
<dbReference type="AlphaFoldDB" id="A0A413S004"/>
<proteinExistence type="predicted"/>
<accession>A0A413S004</accession>
<evidence type="ECO:0008006" key="3">
    <source>
        <dbReference type="Google" id="ProtNLM"/>
    </source>
</evidence>
<gene>
    <name evidence="1" type="ORF">DW929_07345</name>
</gene>
<dbReference type="EMBL" id="QSFO01000007">
    <property type="protein sequence ID" value="RHA54489.1"/>
    <property type="molecule type" value="Genomic_DNA"/>
</dbReference>
<sequence length="113" mass="13190">MQDKKVNILGSEYTIKYDVPDEQMPEGSDGIMDYSIKTIKIAELVQEKDSVRDLQLYMKQVVRHEIIHAFLYESGLWSNSNSSDCWALNEEMVDWFAIQFPKIFDAFKEAECL</sequence>